<evidence type="ECO:0000256" key="4">
    <source>
        <dbReference type="ARBA" id="ARBA00023136"/>
    </source>
</evidence>
<evidence type="ECO:0000256" key="3">
    <source>
        <dbReference type="ARBA" id="ARBA00022989"/>
    </source>
</evidence>
<keyword evidence="2 7" id="KW-0812">Transmembrane</keyword>
<dbReference type="Gene3D" id="3.30.1490.480">
    <property type="entry name" value="Endolytic murein transglycosylase"/>
    <property type="match status" value="1"/>
</dbReference>
<dbReference type="PANTHER" id="PTHR30518:SF2">
    <property type="entry name" value="ENDOLYTIC MUREIN TRANSGLYCOSYLASE"/>
    <property type="match status" value="1"/>
</dbReference>
<reference evidence="8 9" key="1">
    <citation type="journal article" date="2015" name="Nature">
        <title>rRNA introns, odd ribosomes, and small enigmatic genomes across a large radiation of phyla.</title>
        <authorList>
            <person name="Brown C.T."/>
            <person name="Hug L.A."/>
            <person name="Thomas B.C."/>
            <person name="Sharon I."/>
            <person name="Castelle C.J."/>
            <person name="Singh A."/>
            <person name="Wilkins M.J."/>
            <person name="Williams K.H."/>
            <person name="Banfield J.F."/>
        </authorList>
    </citation>
    <scope>NUCLEOTIDE SEQUENCE [LARGE SCALE GENOMIC DNA]</scope>
</reference>
<evidence type="ECO:0000256" key="7">
    <source>
        <dbReference type="HAMAP-Rule" id="MF_02065"/>
    </source>
</evidence>
<dbReference type="AlphaFoldDB" id="A0A0G0WKG1"/>
<dbReference type="EC" id="4.2.2.29" evidence="7"/>
<proteinExistence type="inferred from homology"/>
<dbReference type="GO" id="GO:0071555">
    <property type="term" value="P:cell wall organization"/>
    <property type="evidence" value="ECO:0007669"/>
    <property type="project" value="UniProtKB-KW"/>
</dbReference>
<feature type="site" description="Important for catalytic activity" evidence="7">
    <location>
        <position position="221"/>
    </location>
</feature>
<evidence type="ECO:0000256" key="6">
    <source>
        <dbReference type="ARBA" id="ARBA00023316"/>
    </source>
</evidence>
<gene>
    <name evidence="7" type="primary">mltG</name>
    <name evidence="8" type="ORF">UU70_C0019G0003</name>
</gene>
<accession>A0A0G0WKG1</accession>
<keyword evidence="6 7" id="KW-0961">Cell wall biogenesis/degradation</keyword>
<dbReference type="InterPro" id="IPR003770">
    <property type="entry name" value="MLTG-like"/>
</dbReference>
<comment type="caution">
    <text evidence="8">The sequence shown here is derived from an EMBL/GenBank/DDBJ whole genome shotgun (WGS) entry which is preliminary data.</text>
</comment>
<evidence type="ECO:0000313" key="8">
    <source>
        <dbReference type="EMBL" id="KKS13294.1"/>
    </source>
</evidence>
<evidence type="ECO:0000256" key="2">
    <source>
        <dbReference type="ARBA" id="ARBA00022692"/>
    </source>
</evidence>
<organism evidence="8 9">
    <name type="scientific">Candidatus Yanofskybacteria bacterium GW2011_GWA1_41_6</name>
    <dbReference type="NCBI Taxonomy" id="1619020"/>
    <lineage>
        <taxon>Bacteria</taxon>
        <taxon>Candidatus Yanofskyibacteriota</taxon>
    </lineage>
</organism>
<name>A0A0G0WKG1_9BACT</name>
<dbReference type="EMBL" id="LCBQ01000019">
    <property type="protein sequence ID" value="KKS13294.1"/>
    <property type="molecule type" value="Genomic_DNA"/>
</dbReference>
<dbReference type="GO" id="GO:0005886">
    <property type="term" value="C:plasma membrane"/>
    <property type="evidence" value="ECO:0007669"/>
    <property type="project" value="UniProtKB-UniRule"/>
</dbReference>
<evidence type="ECO:0000256" key="1">
    <source>
        <dbReference type="ARBA" id="ARBA00022475"/>
    </source>
</evidence>
<dbReference type="GO" id="GO:0008932">
    <property type="term" value="F:lytic endotransglycosylase activity"/>
    <property type="evidence" value="ECO:0007669"/>
    <property type="project" value="UniProtKB-UniRule"/>
</dbReference>
<dbReference type="NCBIfam" id="TIGR00247">
    <property type="entry name" value="endolytic transglycosylase MltG"/>
    <property type="match status" value="1"/>
</dbReference>
<evidence type="ECO:0000256" key="5">
    <source>
        <dbReference type="ARBA" id="ARBA00023239"/>
    </source>
</evidence>
<sequence>MAKNPFLQRRYWTKNLSNLRPFFKEHKTHLAALVVVSVFLGWMLSEIIQSPLNTPKEIVIKEGEGTYAIADILKKEGVIENKFIFIAYTLVTGNEKKLQAGRYLFKPGVIIPSIIYSIAGGFAEPDDIVVTIPEGFNVWEIDKRLTSFGLIIEGEFAKKYQPQEGEFFPDTYRFNKEGETVDTIAEKMKNHLNLKFKEFSLIFSSLVLRDTLTRASILEKEARREEDMRLVAGVIRNRLAKKMPLEIDATVSYGACLRKFIAGNFKKDCDVSQIGVGAEIRIDSPYNSYRRAGLPLGPIANPGITAIQAVLNPKQSDYFYYLSTRDGSRMIFSKTAAEHMANRRKYLGI</sequence>
<evidence type="ECO:0000313" key="9">
    <source>
        <dbReference type="Proteomes" id="UP000034380"/>
    </source>
</evidence>
<keyword evidence="5 7" id="KW-0456">Lyase</keyword>
<comment type="function">
    <text evidence="7">Functions as a peptidoglycan terminase that cleaves nascent peptidoglycan strands endolytically to terminate their elongation.</text>
</comment>
<comment type="catalytic activity">
    <reaction evidence="7">
        <text>a peptidoglycan chain = a peptidoglycan chain with N-acetyl-1,6-anhydromuramyl-[peptide] at the reducing end + a peptidoglycan chain with N-acetylglucosamine at the non-reducing end.</text>
        <dbReference type="EC" id="4.2.2.29"/>
    </reaction>
</comment>
<keyword evidence="4 7" id="KW-0472">Membrane</keyword>
<keyword evidence="3 7" id="KW-1133">Transmembrane helix</keyword>
<dbReference type="Proteomes" id="UP000034380">
    <property type="component" value="Unassembled WGS sequence"/>
</dbReference>
<comment type="similarity">
    <text evidence="7">Belongs to the transglycosylase MltG family.</text>
</comment>
<dbReference type="GO" id="GO:0009252">
    <property type="term" value="P:peptidoglycan biosynthetic process"/>
    <property type="evidence" value="ECO:0007669"/>
    <property type="project" value="UniProtKB-UniRule"/>
</dbReference>
<dbReference type="Pfam" id="PF02618">
    <property type="entry name" value="YceG"/>
    <property type="match status" value="1"/>
</dbReference>
<dbReference type="HAMAP" id="MF_02065">
    <property type="entry name" value="MltG"/>
    <property type="match status" value="1"/>
</dbReference>
<protein>
    <recommendedName>
        <fullName evidence="7">Endolytic murein transglycosylase</fullName>
        <ecNumber evidence="7">4.2.2.29</ecNumber>
    </recommendedName>
    <alternativeName>
        <fullName evidence="7">Peptidoglycan lytic transglycosylase</fullName>
    </alternativeName>
    <alternativeName>
        <fullName evidence="7">Peptidoglycan polymerization terminase</fullName>
    </alternativeName>
</protein>
<keyword evidence="1 7" id="KW-1003">Cell membrane</keyword>
<dbReference type="PANTHER" id="PTHR30518">
    <property type="entry name" value="ENDOLYTIC MUREIN TRANSGLYCOSYLASE"/>
    <property type="match status" value="1"/>
</dbReference>